<comment type="caution">
    <text evidence="1">The sequence shown here is derived from an EMBL/GenBank/DDBJ whole genome shotgun (WGS) entry which is preliminary data.</text>
</comment>
<gene>
    <name evidence="1" type="ORF">K7X08_028923</name>
</gene>
<dbReference type="Proteomes" id="UP001152561">
    <property type="component" value="Unassembled WGS sequence"/>
</dbReference>
<dbReference type="AlphaFoldDB" id="A0A9Q1QU77"/>
<reference evidence="2" key="1">
    <citation type="journal article" date="2023" name="Proc. Natl. Acad. Sci. U.S.A.">
        <title>Genomic and structural basis for evolution of tropane alkaloid biosynthesis.</title>
        <authorList>
            <person name="Wanga Y.-J."/>
            <person name="Taina T."/>
            <person name="Yua J.-Y."/>
            <person name="Lia J."/>
            <person name="Xua B."/>
            <person name="Chenc J."/>
            <person name="D'Auriad J.C."/>
            <person name="Huanga J.-P."/>
            <person name="Huanga S.-X."/>
        </authorList>
    </citation>
    <scope>NUCLEOTIDE SEQUENCE [LARGE SCALE GENOMIC DNA]</scope>
    <source>
        <strain evidence="2">cv. KIB-2019</strain>
    </source>
</reference>
<organism evidence="1 2">
    <name type="scientific">Anisodus acutangulus</name>
    <dbReference type="NCBI Taxonomy" id="402998"/>
    <lineage>
        <taxon>Eukaryota</taxon>
        <taxon>Viridiplantae</taxon>
        <taxon>Streptophyta</taxon>
        <taxon>Embryophyta</taxon>
        <taxon>Tracheophyta</taxon>
        <taxon>Spermatophyta</taxon>
        <taxon>Magnoliopsida</taxon>
        <taxon>eudicotyledons</taxon>
        <taxon>Gunneridae</taxon>
        <taxon>Pentapetalae</taxon>
        <taxon>asterids</taxon>
        <taxon>lamiids</taxon>
        <taxon>Solanales</taxon>
        <taxon>Solanaceae</taxon>
        <taxon>Solanoideae</taxon>
        <taxon>Hyoscyameae</taxon>
        <taxon>Anisodus</taxon>
    </lineage>
</organism>
<evidence type="ECO:0000313" key="2">
    <source>
        <dbReference type="Proteomes" id="UP001152561"/>
    </source>
</evidence>
<accession>A0A9Q1QU77</accession>
<name>A0A9Q1QU77_9SOLA</name>
<evidence type="ECO:0000313" key="1">
    <source>
        <dbReference type="EMBL" id="KAJ8526446.1"/>
    </source>
</evidence>
<sequence>MLKYLLNVLSSGKVVTYPRNTKGNDKRMDADKAKGSKANDKEVCTKNNFHVLNQCIKDEKNVDAESDTRKDGTNSSKEIVDVVSNVDKDGDDIVYKDAGIDIADKSVDNKVIEEVEGDSNKMVEIKGENEDNGKGVHQDKIGEAFLGNIDHSQGELLPSSPIESEIQYHGLLMVYVDCKGVGSYPPSREEVKHIADVSREEKEEVLVDDKATEQVRVEK</sequence>
<proteinExistence type="predicted"/>
<protein>
    <submittedName>
        <fullName evidence="1">Uncharacterized protein</fullName>
    </submittedName>
</protein>
<dbReference type="EMBL" id="JAJAGQ010000024">
    <property type="protein sequence ID" value="KAJ8526446.1"/>
    <property type="molecule type" value="Genomic_DNA"/>
</dbReference>
<keyword evidence="2" id="KW-1185">Reference proteome</keyword>